<dbReference type="RefSeq" id="WP_380773234.1">
    <property type="nucleotide sequence ID" value="NZ_JBHUEO010000017.1"/>
</dbReference>
<name>A0ABW4KEH2_9BACI</name>
<evidence type="ECO:0000313" key="1">
    <source>
        <dbReference type="EMBL" id="MFD1706604.1"/>
    </source>
</evidence>
<dbReference type="Pfam" id="PF14375">
    <property type="entry name" value="Cys_rich_CWC"/>
    <property type="match status" value="1"/>
</dbReference>
<comment type="caution">
    <text evidence="1">The sequence shown here is derived from an EMBL/GenBank/DDBJ whole genome shotgun (WGS) entry which is preliminary data.</text>
</comment>
<protein>
    <submittedName>
        <fullName evidence="1">Cysteine-rich CWC family protein</fullName>
    </submittedName>
</protein>
<organism evidence="1 2">
    <name type="scientific">Siminovitchia sediminis</name>
    <dbReference type="NCBI Taxonomy" id="1274353"/>
    <lineage>
        <taxon>Bacteria</taxon>
        <taxon>Bacillati</taxon>
        <taxon>Bacillota</taxon>
        <taxon>Bacilli</taxon>
        <taxon>Bacillales</taxon>
        <taxon>Bacillaceae</taxon>
        <taxon>Siminovitchia</taxon>
    </lineage>
</organism>
<gene>
    <name evidence="1" type="ORF">ACFSCZ_07525</name>
</gene>
<dbReference type="EMBL" id="JBHUEO010000017">
    <property type="protein sequence ID" value="MFD1706604.1"/>
    <property type="molecule type" value="Genomic_DNA"/>
</dbReference>
<keyword evidence="2" id="KW-1185">Reference proteome</keyword>
<proteinExistence type="predicted"/>
<accession>A0ABW4KEH2</accession>
<evidence type="ECO:0000313" key="2">
    <source>
        <dbReference type="Proteomes" id="UP001597301"/>
    </source>
</evidence>
<dbReference type="Proteomes" id="UP001597301">
    <property type="component" value="Unassembled WGS sequence"/>
</dbReference>
<reference evidence="2" key="1">
    <citation type="journal article" date="2019" name="Int. J. Syst. Evol. Microbiol.">
        <title>The Global Catalogue of Microorganisms (GCM) 10K type strain sequencing project: providing services to taxonomists for standard genome sequencing and annotation.</title>
        <authorList>
            <consortium name="The Broad Institute Genomics Platform"/>
            <consortium name="The Broad Institute Genome Sequencing Center for Infectious Disease"/>
            <person name="Wu L."/>
            <person name="Ma J."/>
        </authorList>
    </citation>
    <scope>NUCLEOTIDE SEQUENCE [LARGE SCALE GENOMIC DNA]</scope>
    <source>
        <strain evidence="2">CGMCC 1.12295</strain>
    </source>
</reference>
<dbReference type="InterPro" id="IPR032720">
    <property type="entry name" value="Cys_rich_CWC"/>
</dbReference>
<sequence length="65" mass="7735">MLNEQTCPICKNIHPCHYSPDKNFPNCWCAKESFPQKLFEHVPKDHLYKTCVCKECMADIKKQYE</sequence>